<dbReference type="Gene3D" id="1.20.1290.10">
    <property type="entry name" value="AhpD-like"/>
    <property type="match status" value="1"/>
</dbReference>
<dbReference type="EMBL" id="JACDTY010000001">
    <property type="protein sequence ID" value="MBA1138963.1"/>
    <property type="molecule type" value="Genomic_DNA"/>
</dbReference>
<dbReference type="InterPro" id="IPR004675">
    <property type="entry name" value="AhpD_core"/>
</dbReference>
<keyword evidence="3" id="KW-1185">Reference proteome</keyword>
<dbReference type="Pfam" id="PF02627">
    <property type="entry name" value="CMD"/>
    <property type="match status" value="1"/>
</dbReference>
<dbReference type="Proteomes" id="UP000558284">
    <property type="component" value="Unassembled WGS sequence"/>
</dbReference>
<evidence type="ECO:0000313" key="2">
    <source>
        <dbReference type="EMBL" id="MBA1138963.1"/>
    </source>
</evidence>
<organism evidence="2 3">
    <name type="scientific">Mesorhizobium neociceri</name>
    <dbReference type="NCBI Taxonomy" id="1307853"/>
    <lineage>
        <taxon>Bacteria</taxon>
        <taxon>Pseudomonadati</taxon>
        <taxon>Pseudomonadota</taxon>
        <taxon>Alphaproteobacteria</taxon>
        <taxon>Hyphomicrobiales</taxon>
        <taxon>Phyllobacteriaceae</taxon>
        <taxon>Mesorhizobium</taxon>
    </lineage>
</organism>
<dbReference type="SUPFAM" id="SSF69118">
    <property type="entry name" value="AhpD-like"/>
    <property type="match status" value="1"/>
</dbReference>
<dbReference type="AlphaFoldDB" id="A0A838AYN8"/>
<dbReference type="RefSeq" id="WP_181055687.1">
    <property type="nucleotide sequence ID" value="NZ_JACDTY010000001.1"/>
</dbReference>
<dbReference type="NCBIfam" id="TIGR00778">
    <property type="entry name" value="ahpD_dom"/>
    <property type="match status" value="1"/>
</dbReference>
<dbReference type="InterPro" id="IPR003779">
    <property type="entry name" value="CMD-like"/>
</dbReference>
<reference evidence="2 3" key="1">
    <citation type="submission" date="2020-07" db="EMBL/GenBank/DDBJ databases">
        <title>Definition of the novel symbiovar canariense within Mesorhizobium novociceri, a new species of genus Mesorhizobium nodulating Cicer canariense in the Caldera de Taburiente National Park (La Palma, Canary Islands).</title>
        <authorList>
            <person name="Leon-Barrios M."/>
            <person name="Perez-Yepez J."/>
            <person name="Flores-Felix J.D."/>
            <person name="Ramirez-Baena M.H."/>
            <person name="Pulido-Suarez L."/>
            <person name="Igual J.M."/>
            <person name="Velazquez E."/>
            <person name="Peix A."/>
        </authorList>
    </citation>
    <scope>NUCLEOTIDE SEQUENCE [LARGE SCALE GENOMIC DNA]</scope>
    <source>
        <strain evidence="2 3">CCANP35</strain>
    </source>
</reference>
<accession>A0A838AYN8</accession>
<evidence type="ECO:0000313" key="3">
    <source>
        <dbReference type="Proteomes" id="UP000558284"/>
    </source>
</evidence>
<dbReference type="InterPro" id="IPR029032">
    <property type="entry name" value="AhpD-like"/>
</dbReference>
<dbReference type="PANTHER" id="PTHR34846:SF10">
    <property type="entry name" value="CYTOPLASMIC PROTEIN"/>
    <property type="match status" value="1"/>
</dbReference>
<dbReference type="GO" id="GO:0051920">
    <property type="term" value="F:peroxiredoxin activity"/>
    <property type="evidence" value="ECO:0007669"/>
    <property type="project" value="InterPro"/>
</dbReference>
<evidence type="ECO:0000259" key="1">
    <source>
        <dbReference type="Pfam" id="PF02627"/>
    </source>
</evidence>
<dbReference type="PANTHER" id="PTHR34846">
    <property type="entry name" value="4-CARBOXYMUCONOLACTONE DECARBOXYLASE FAMILY PROTEIN (AFU_ORTHOLOGUE AFUA_6G11590)"/>
    <property type="match status" value="1"/>
</dbReference>
<comment type="caution">
    <text evidence="2">The sequence shown here is derived from an EMBL/GenBank/DDBJ whole genome shotgun (WGS) entry which is preliminary data.</text>
</comment>
<proteinExistence type="predicted"/>
<gene>
    <name evidence="2" type="ORF">H0241_01640</name>
</gene>
<feature type="domain" description="Carboxymuconolactone decarboxylase-like" evidence="1">
    <location>
        <begin position="12"/>
        <end position="94"/>
    </location>
</feature>
<name>A0A838AYN8_9HYPH</name>
<sequence length="152" mass="17074">MKQRLQFFVKAPELMKVVSSLNKAVEECGLEVALLHLIKLRASQINGCSYCVEMHSREARRDGETETRLYLVSAWKESPLFSERERAALAWTEATTLIANNGVSDELYANTLAHFSEEELVKLSVAIGMINTWNRLCIPFHAIHPMPAAKAA</sequence>
<protein>
    <submittedName>
        <fullName evidence="2">Carboxymuconolactone decarboxylase family protein</fullName>
    </submittedName>
</protein>